<reference evidence="2" key="1">
    <citation type="submission" date="2022-11" db="UniProtKB">
        <authorList>
            <consortium name="WormBaseParasite"/>
        </authorList>
    </citation>
    <scope>IDENTIFICATION</scope>
</reference>
<dbReference type="AlphaFoldDB" id="A0A915KS22"/>
<proteinExistence type="predicted"/>
<sequence length="68" mass="7740">MNCYAVPPKHCIFQGDPDIGQQSIIVQSRQKPSYFRGINRFKFHAAKKIIGSLKADSYFIRRHSASGK</sequence>
<dbReference type="WBParaSite" id="nRc.2.0.1.t41699-RA">
    <property type="protein sequence ID" value="nRc.2.0.1.t41699-RA"/>
    <property type="gene ID" value="nRc.2.0.1.g41699"/>
</dbReference>
<name>A0A915KS22_ROMCU</name>
<organism evidence="1 2">
    <name type="scientific">Romanomermis culicivorax</name>
    <name type="common">Nematode worm</name>
    <dbReference type="NCBI Taxonomy" id="13658"/>
    <lineage>
        <taxon>Eukaryota</taxon>
        <taxon>Metazoa</taxon>
        <taxon>Ecdysozoa</taxon>
        <taxon>Nematoda</taxon>
        <taxon>Enoplea</taxon>
        <taxon>Dorylaimia</taxon>
        <taxon>Mermithida</taxon>
        <taxon>Mermithoidea</taxon>
        <taxon>Mermithidae</taxon>
        <taxon>Romanomermis</taxon>
    </lineage>
</organism>
<protein>
    <submittedName>
        <fullName evidence="2">Uncharacterized protein</fullName>
    </submittedName>
</protein>
<evidence type="ECO:0000313" key="1">
    <source>
        <dbReference type="Proteomes" id="UP000887565"/>
    </source>
</evidence>
<evidence type="ECO:0000313" key="2">
    <source>
        <dbReference type="WBParaSite" id="nRc.2.0.1.t41699-RA"/>
    </source>
</evidence>
<accession>A0A915KS22</accession>
<dbReference type="Proteomes" id="UP000887565">
    <property type="component" value="Unplaced"/>
</dbReference>
<keyword evidence="1" id="KW-1185">Reference proteome</keyword>